<dbReference type="AlphaFoldDB" id="A0A2I8VK06"/>
<keyword evidence="3" id="KW-0804">Transcription</keyword>
<dbReference type="SUPFAM" id="SSF46785">
    <property type="entry name" value="Winged helix' DNA-binding domain"/>
    <property type="match status" value="1"/>
</dbReference>
<evidence type="ECO:0000313" key="7">
    <source>
        <dbReference type="Proteomes" id="UP000236584"/>
    </source>
</evidence>
<dbReference type="InterPro" id="IPR019888">
    <property type="entry name" value="Tscrpt_reg_AsnC-like"/>
</dbReference>
<organism evidence="6 7">
    <name type="scientific">Salinigranum rubrum</name>
    <dbReference type="NCBI Taxonomy" id="755307"/>
    <lineage>
        <taxon>Archaea</taxon>
        <taxon>Methanobacteriati</taxon>
        <taxon>Methanobacteriota</taxon>
        <taxon>Stenosarchaea group</taxon>
        <taxon>Halobacteria</taxon>
        <taxon>Halobacteriales</taxon>
        <taxon>Haloferacaceae</taxon>
        <taxon>Salinigranum</taxon>
    </lineage>
</organism>
<dbReference type="PANTHER" id="PTHR30154">
    <property type="entry name" value="LEUCINE-RESPONSIVE REGULATORY PROTEIN"/>
    <property type="match status" value="1"/>
</dbReference>
<accession>A0A2I8VK06</accession>
<dbReference type="GO" id="GO:0043565">
    <property type="term" value="F:sequence-specific DNA binding"/>
    <property type="evidence" value="ECO:0007669"/>
    <property type="project" value="InterPro"/>
</dbReference>
<evidence type="ECO:0000256" key="3">
    <source>
        <dbReference type="ARBA" id="ARBA00023163"/>
    </source>
</evidence>
<dbReference type="Gene3D" id="1.10.10.10">
    <property type="entry name" value="Winged helix-like DNA-binding domain superfamily/Winged helix DNA-binding domain"/>
    <property type="match status" value="1"/>
</dbReference>
<evidence type="ECO:0000313" key="6">
    <source>
        <dbReference type="EMBL" id="AUV82262.1"/>
    </source>
</evidence>
<dbReference type="InterPro" id="IPR011991">
    <property type="entry name" value="ArsR-like_HTH"/>
</dbReference>
<feature type="domain" description="HTH asnC-type" evidence="5">
    <location>
        <begin position="6"/>
        <end position="68"/>
    </location>
</feature>
<dbReference type="KEGG" id="srub:C2R22_11915"/>
<dbReference type="RefSeq" id="WP_103425951.1">
    <property type="nucleotide sequence ID" value="NZ_CP026309.1"/>
</dbReference>
<evidence type="ECO:0000259" key="5">
    <source>
        <dbReference type="PROSITE" id="PS50956"/>
    </source>
</evidence>
<dbReference type="PANTHER" id="PTHR30154:SF34">
    <property type="entry name" value="TRANSCRIPTIONAL REGULATOR AZLB"/>
    <property type="match status" value="1"/>
</dbReference>
<dbReference type="InterPro" id="IPR036388">
    <property type="entry name" value="WH-like_DNA-bd_sf"/>
</dbReference>
<dbReference type="Proteomes" id="UP000236584">
    <property type="component" value="Chromosome"/>
</dbReference>
<name>A0A2I8VK06_9EURY</name>
<dbReference type="SMART" id="SM00344">
    <property type="entry name" value="HTH_ASNC"/>
    <property type="match status" value="1"/>
</dbReference>
<dbReference type="CDD" id="cd00090">
    <property type="entry name" value="HTH_ARSR"/>
    <property type="match status" value="1"/>
</dbReference>
<protein>
    <submittedName>
        <fullName evidence="6">ArsR family transcriptional regulator</fullName>
    </submittedName>
</protein>
<dbReference type="InterPro" id="IPR000485">
    <property type="entry name" value="AsnC-type_HTH_dom"/>
</dbReference>
<keyword evidence="7" id="KW-1185">Reference proteome</keyword>
<sequence>MTLEGLDDLDRAILGALQRDARHTSSGEIAERMDVSASTVRKRIQRLESEGIITGYHATVDYERAGYPLYMVLICTAPIPERERLADEALTVAGVVDVREIATGTENVLVTVVAADAEELTDSARRLVELGLTIGEEELIRGDRSTPFDGFVSDAADAADRTESAESSDTP</sequence>
<dbReference type="PROSITE" id="PS50956">
    <property type="entry name" value="HTH_ASNC_2"/>
    <property type="match status" value="1"/>
</dbReference>
<dbReference type="GO" id="GO:0043200">
    <property type="term" value="P:response to amino acid"/>
    <property type="evidence" value="ECO:0007669"/>
    <property type="project" value="TreeGrafter"/>
</dbReference>
<keyword evidence="2" id="KW-0238">DNA-binding</keyword>
<reference evidence="6 7" key="1">
    <citation type="submission" date="2018-01" db="EMBL/GenBank/DDBJ databases">
        <title>Complete genome sequence of Salinigranum rubrum GX10T, an extremely halophilic archaeon isolated from a marine solar saltern.</title>
        <authorList>
            <person name="Han S."/>
        </authorList>
    </citation>
    <scope>NUCLEOTIDE SEQUENCE [LARGE SCALE GENOMIC DNA]</scope>
    <source>
        <strain evidence="6 7">GX10</strain>
    </source>
</reference>
<dbReference type="EMBL" id="CP026309">
    <property type="protein sequence ID" value="AUV82262.1"/>
    <property type="molecule type" value="Genomic_DNA"/>
</dbReference>
<gene>
    <name evidence="6" type="ORF">C2R22_11915</name>
</gene>
<dbReference type="GeneID" id="35592808"/>
<dbReference type="OrthoDB" id="57033at2157"/>
<keyword evidence="1" id="KW-0805">Transcription regulation</keyword>
<evidence type="ECO:0000256" key="1">
    <source>
        <dbReference type="ARBA" id="ARBA00023015"/>
    </source>
</evidence>
<dbReference type="GO" id="GO:0005829">
    <property type="term" value="C:cytosol"/>
    <property type="evidence" value="ECO:0007669"/>
    <property type="project" value="TreeGrafter"/>
</dbReference>
<feature type="region of interest" description="Disordered" evidence="4">
    <location>
        <begin position="145"/>
        <end position="171"/>
    </location>
</feature>
<dbReference type="PRINTS" id="PR00033">
    <property type="entry name" value="HTHASNC"/>
</dbReference>
<proteinExistence type="predicted"/>
<dbReference type="InterPro" id="IPR036390">
    <property type="entry name" value="WH_DNA-bd_sf"/>
</dbReference>
<dbReference type="Pfam" id="PF13412">
    <property type="entry name" value="HTH_24"/>
    <property type="match status" value="1"/>
</dbReference>
<evidence type="ECO:0000256" key="4">
    <source>
        <dbReference type="SAM" id="MobiDB-lite"/>
    </source>
</evidence>
<evidence type="ECO:0000256" key="2">
    <source>
        <dbReference type="ARBA" id="ARBA00023125"/>
    </source>
</evidence>